<evidence type="ECO:0000256" key="4">
    <source>
        <dbReference type="PROSITE-ProRule" id="PRU00042"/>
    </source>
</evidence>
<keyword evidence="2 4" id="KW-0863">Zinc-finger</keyword>
<comment type="caution">
    <text evidence="7">The sequence shown here is derived from an EMBL/GenBank/DDBJ whole genome shotgun (WGS) entry which is preliminary data.</text>
</comment>
<dbReference type="SMART" id="SM00451">
    <property type="entry name" value="ZnF_U1"/>
    <property type="match status" value="1"/>
</dbReference>
<keyword evidence="3" id="KW-0862">Zinc</keyword>
<evidence type="ECO:0000256" key="5">
    <source>
        <dbReference type="SAM" id="MobiDB-lite"/>
    </source>
</evidence>
<proteinExistence type="predicted"/>
<evidence type="ECO:0000259" key="6">
    <source>
        <dbReference type="PROSITE" id="PS50157"/>
    </source>
</evidence>
<organism evidence="7 8">
    <name type="scientific">Rhizopus oryzae</name>
    <name type="common">Mucormycosis agent</name>
    <name type="synonym">Rhizopus arrhizus var. delemar</name>
    <dbReference type="NCBI Taxonomy" id="64495"/>
    <lineage>
        <taxon>Eukaryota</taxon>
        <taxon>Fungi</taxon>
        <taxon>Fungi incertae sedis</taxon>
        <taxon>Mucoromycota</taxon>
        <taxon>Mucoromycotina</taxon>
        <taxon>Mucoromycetes</taxon>
        <taxon>Mucorales</taxon>
        <taxon>Mucorineae</taxon>
        <taxon>Rhizopodaceae</taxon>
        <taxon>Rhizopus</taxon>
    </lineage>
</organism>
<evidence type="ECO:0000256" key="3">
    <source>
        <dbReference type="ARBA" id="ARBA00022833"/>
    </source>
</evidence>
<protein>
    <recommendedName>
        <fullName evidence="6">C2H2-type domain-containing protein</fullName>
    </recommendedName>
</protein>
<dbReference type="InterPro" id="IPR036236">
    <property type="entry name" value="Znf_C2H2_sf"/>
</dbReference>
<keyword evidence="8" id="KW-1185">Reference proteome</keyword>
<feature type="region of interest" description="Disordered" evidence="5">
    <location>
        <begin position="34"/>
        <end position="63"/>
    </location>
</feature>
<evidence type="ECO:0000256" key="2">
    <source>
        <dbReference type="ARBA" id="ARBA00022771"/>
    </source>
</evidence>
<evidence type="ECO:0000256" key="1">
    <source>
        <dbReference type="ARBA" id="ARBA00022723"/>
    </source>
</evidence>
<dbReference type="InterPro" id="IPR022755">
    <property type="entry name" value="Znf_C2H2_jaz"/>
</dbReference>
<dbReference type="AlphaFoldDB" id="A0A9P6XH33"/>
<gene>
    <name evidence="7" type="ORF">G6F64_002159</name>
</gene>
<dbReference type="Proteomes" id="UP000716291">
    <property type="component" value="Unassembled WGS sequence"/>
</dbReference>
<dbReference type="SUPFAM" id="SSF57667">
    <property type="entry name" value="beta-beta-alpha zinc fingers"/>
    <property type="match status" value="1"/>
</dbReference>
<name>A0A9P6XH33_RHIOR</name>
<dbReference type="PROSITE" id="PS00028">
    <property type="entry name" value="ZINC_FINGER_C2H2_1"/>
    <property type="match status" value="1"/>
</dbReference>
<sequence>MPPQAVSDNYCKACKKKFNNAATFKNHLKSSKHVANEKKLNSVKPAKESLARPDEEQESRVEKKVERGTEMVLEIEKLKSSGSRRNNALALLMCLEMGDLVRGQTCYAALCEQDDHVDVQILCGLYEAHVELNARDDLKESVDHLELMLSQGIEMERVLLSKEGDASLLNRIRHLL</sequence>
<reference evidence="7" key="1">
    <citation type="journal article" date="2020" name="Microb. Genom.">
        <title>Genetic diversity of clinical and environmental Mucorales isolates obtained from an investigation of mucormycosis cases among solid organ transplant recipients.</title>
        <authorList>
            <person name="Nguyen M.H."/>
            <person name="Kaul D."/>
            <person name="Muto C."/>
            <person name="Cheng S.J."/>
            <person name="Richter R.A."/>
            <person name="Bruno V.M."/>
            <person name="Liu G."/>
            <person name="Beyhan S."/>
            <person name="Sundermann A.J."/>
            <person name="Mounaud S."/>
            <person name="Pasculle A.W."/>
            <person name="Nierman W.C."/>
            <person name="Driscoll E."/>
            <person name="Cumbie R."/>
            <person name="Clancy C.J."/>
            <person name="Dupont C.L."/>
        </authorList>
    </citation>
    <scope>NUCLEOTIDE SEQUENCE</scope>
    <source>
        <strain evidence="7">GL11</strain>
    </source>
</reference>
<evidence type="ECO:0000313" key="8">
    <source>
        <dbReference type="Proteomes" id="UP000716291"/>
    </source>
</evidence>
<dbReference type="Gene3D" id="3.30.160.60">
    <property type="entry name" value="Classic Zinc Finger"/>
    <property type="match status" value="1"/>
</dbReference>
<dbReference type="GO" id="GO:0008270">
    <property type="term" value="F:zinc ion binding"/>
    <property type="evidence" value="ECO:0007669"/>
    <property type="project" value="UniProtKB-KW"/>
</dbReference>
<dbReference type="EMBL" id="JAANQT010000183">
    <property type="protein sequence ID" value="KAG1313567.1"/>
    <property type="molecule type" value="Genomic_DNA"/>
</dbReference>
<dbReference type="InterPro" id="IPR013087">
    <property type="entry name" value="Znf_C2H2_type"/>
</dbReference>
<dbReference type="PROSITE" id="PS50157">
    <property type="entry name" value="ZINC_FINGER_C2H2_2"/>
    <property type="match status" value="1"/>
</dbReference>
<evidence type="ECO:0000313" key="7">
    <source>
        <dbReference type="EMBL" id="KAG1313567.1"/>
    </source>
</evidence>
<accession>A0A9P6XH33</accession>
<dbReference type="OrthoDB" id="2243418at2759"/>
<feature type="domain" description="C2H2-type" evidence="6">
    <location>
        <begin position="9"/>
        <end position="38"/>
    </location>
</feature>
<dbReference type="InterPro" id="IPR003604">
    <property type="entry name" value="Matrin/U1-like-C_Znf_C2H2"/>
</dbReference>
<keyword evidence="1" id="KW-0479">Metal-binding</keyword>
<dbReference type="Pfam" id="PF12171">
    <property type="entry name" value="zf-C2H2_jaz"/>
    <property type="match status" value="1"/>
</dbReference>
<dbReference type="GO" id="GO:0003676">
    <property type="term" value="F:nucleic acid binding"/>
    <property type="evidence" value="ECO:0007669"/>
    <property type="project" value="InterPro"/>
</dbReference>